<proteinExistence type="predicted"/>
<comment type="caution">
    <text evidence="1">The sequence shown here is derived from an EMBL/GenBank/DDBJ whole genome shotgun (WGS) entry which is preliminary data.</text>
</comment>
<name>A0A7W4YER3_9MICO</name>
<protein>
    <submittedName>
        <fullName evidence="1">Uncharacterized protein</fullName>
    </submittedName>
</protein>
<evidence type="ECO:0000313" key="1">
    <source>
        <dbReference type="EMBL" id="MBB2956778.1"/>
    </source>
</evidence>
<dbReference type="RefSeq" id="WP_183623194.1">
    <property type="nucleotide sequence ID" value="NZ_JACHWJ010000001.1"/>
</dbReference>
<evidence type="ECO:0000313" key="2">
    <source>
        <dbReference type="Proteomes" id="UP000545286"/>
    </source>
</evidence>
<dbReference type="Proteomes" id="UP000545286">
    <property type="component" value="Unassembled WGS sequence"/>
</dbReference>
<sequence>MGKRLLWNDKGLMGNGVQNPDIEGDHWVIEEVRLGVVTKKALGPARGRKGEDGANVLPTRTAVENATASLTVSEPADTFGPHHAHLQAAVNDAHARGIKRLRVPPLLASDPSLPWRCEESITLPAGMTVDASDADFRHAPAQPNRPLWYVPEASNSVTVHVRHAYTPAGVPGGPARPTAAEYPAGNVYGAPARAAYSGVLTYASNGHFTGEYSGFRNGARAGILGATRASGNRFDLKVAKVDFGLVYFGQSGMVANVEGSYETTSGSEEPAHLVYGTWHAVSSTDCTVDGKAFDGIGGIAFLHKGSSGLKSNRMEATRCAGVLALSSSRSPANLGDVIGTALTGGYQRPDESWYYTDAVRTEVASEDPGGVDRSAPTATRVIIDLADTIPMGELRAMSLSAGWTIGTASVTYGTNEYSSFVRLIEVYGNASNIGVLQVTNRGTGGVRGIRYATNTKGHVLGSAPVMSGVTNGVTVETGASGVFNVDEALITSTRSVDVPVVMLASRDVVVRGMRNPRRRNRWYSVPNASATEPARTNLNNLHAIPVSFEALTVISDLAVSVITAQPGGSVRLGVYADDAGAPGARLVDAGSVAVTSEGEKTVALAAPLRLVAGDYWLCYVVQGAANVALVGAPGMSMGVPAQTATGALNGATVVVTGVSGALPATFGTLVSSSTTTARVAYRVPS</sequence>
<dbReference type="AlphaFoldDB" id="A0A7W4YER3"/>
<dbReference type="EMBL" id="JACHWJ010000001">
    <property type="protein sequence ID" value="MBB2956778.1"/>
    <property type="molecule type" value="Genomic_DNA"/>
</dbReference>
<organism evidence="1 2">
    <name type="scientific">Pseudoclavibacter helvolus</name>
    <dbReference type="NCBI Taxonomy" id="255205"/>
    <lineage>
        <taxon>Bacteria</taxon>
        <taxon>Bacillati</taxon>
        <taxon>Actinomycetota</taxon>
        <taxon>Actinomycetes</taxon>
        <taxon>Micrococcales</taxon>
        <taxon>Microbacteriaceae</taxon>
        <taxon>Pseudoclavibacter</taxon>
    </lineage>
</organism>
<accession>A0A7W4YER3</accession>
<keyword evidence="2" id="KW-1185">Reference proteome</keyword>
<reference evidence="1 2" key="1">
    <citation type="submission" date="2020-08" db="EMBL/GenBank/DDBJ databases">
        <title>Sequencing the genomes of 1000 actinobacteria strains.</title>
        <authorList>
            <person name="Klenk H.-P."/>
        </authorList>
    </citation>
    <scope>NUCLEOTIDE SEQUENCE [LARGE SCALE GENOMIC DNA]</scope>
    <source>
        <strain evidence="1 2">DSM 20419</strain>
    </source>
</reference>
<gene>
    <name evidence="1" type="ORF">FHX72_000890</name>
</gene>